<proteinExistence type="predicted"/>
<organism evidence="1 2">
    <name type="scientific">Adiantum capillus-veneris</name>
    <name type="common">Maidenhair fern</name>
    <dbReference type="NCBI Taxonomy" id="13818"/>
    <lineage>
        <taxon>Eukaryota</taxon>
        <taxon>Viridiplantae</taxon>
        <taxon>Streptophyta</taxon>
        <taxon>Embryophyta</taxon>
        <taxon>Tracheophyta</taxon>
        <taxon>Polypodiopsida</taxon>
        <taxon>Polypodiidae</taxon>
        <taxon>Polypodiales</taxon>
        <taxon>Pteridineae</taxon>
        <taxon>Pteridaceae</taxon>
        <taxon>Vittarioideae</taxon>
        <taxon>Adiantum</taxon>
    </lineage>
</organism>
<reference evidence="1" key="1">
    <citation type="submission" date="2021-01" db="EMBL/GenBank/DDBJ databases">
        <title>Adiantum capillus-veneris genome.</title>
        <authorList>
            <person name="Fang Y."/>
            <person name="Liao Q."/>
        </authorList>
    </citation>
    <scope>NUCLEOTIDE SEQUENCE</scope>
    <source>
        <strain evidence="1">H3</strain>
        <tissue evidence="1">Leaf</tissue>
    </source>
</reference>
<dbReference type="AlphaFoldDB" id="A0A9D4Z655"/>
<accession>A0A9D4Z655</accession>
<evidence type="ECO:0000313" key="1">
    <source>
        <dbReference type="EMBL" id="KAI5062769.1"/>
    </source>
</evidence>
<evidence type="ECO:0000313" key="2">
    <source>
        <dbReference type="Proteomes" id="UP000886520"/>
    </source>
</evidence>
<keyword evidence="2" id="KW-1185">Reference proteome</keyword>
<dbReference type="Proteomes" id="UP000886520">
    <property type="component" value="Chromosome 22"/>
</dbReference>
<sequence length="176" mass="19133">MVCLAKAKSRKTKKKLEMGLLKPADYGYSSTMELCHATKPKGSSSVKEVATLPLVSHFGHSFQFVLPIWCAAIQESVSSASKDEVLAKECMHEESKEAMDQSSQDKFEDVGKAMVEAVNGEASQGVGQPCRTDCVEEWQCVPGGVGDVDLPEDEVIDHGFLSHLADDVVVEEVLEE</sequence>
<gene>
    <name evidence="1" type="ORF">GOP47_0023308</name>
</gene>
<comment type="caution">
    <text evidence="1">The sequence shown here is derived from an EMBL/GenBank/DDBJ whole genome shotgun (WGS) entry which is preliminary data.</text>
</comment>
<protein>
    <submittedName>
        <fullName evidence="1">Uncharacterized protein</fullName>
    </submittedName>
</protein>
<name>A0A9D4Z655_ADICA</name>
<dbReference type="EMBL" id="JABFUD020000022">
    <property type="protein sequence ID" value="KAI5062769.1"/>
    <property type="molecule type" value="Genomic_DNA"/>
</dbReference>